<gene>
    <name evidence="3" type="ORF">NLI96_g7496</name>
</gene>
<dbReference type="InterPro" id="IPR050546">
    <property type="entry name" value="Glycosyl_Hydrlase_16"/>
</dbReference>
<dbReference type="Proteomes" id="UP001212997">
    <property type="component" value="Unassembled WGS sequence"/>
</dbReference>
<evidence type="ECO:0000313" key="4">
    <source>
        <dbReference type="Proteomes" id="UP001212997"/>
    </source>
</evidence>
<dbReference type="PANTHER" id="PTHR10963:SF24">
    <property type="entry name" value="GLYCOSIDASE C21B10.07-RELATED"/>
    <property type="match status" value="1"/>
</dbReference>
<dbReference type="FunFam" id="2.60.120.200:FF:000179">
    <property type="entry name" value="Unplaced genomic scaffold supercont1.19, whole genome shotgun sequence"/>
    <property type="match status" value="1"/>
</dbReference>
<dbReference type="CDD" id="cd02181">
    <property type="entry name" value="GH16_fungal_Lam16A_glucanase"/>
    <property type="match status" value="1"/>
</dbReference>
<evidence type="ECO:0000256" key="1">
    <source>
        <dbReference type="SAM" id="SignalP"/>
    </source>
</evidence>
<reference evidence="3" key="1">
    <citation type="submission" date="2022-07" db="EMBL/GenBank/DDBJ databases">
        <title>Genome Sequence of Physisporinus lineatus.</title>
        <authorList>
            <person name="Buettner E."/>
        </authorList>
    </citation>
    <scope>NUCLEOTIDE SEQUENCE</scope>
    <source>
        <strain evidence="3">VT162</strain>
    </source>
</reference>
<feature type="domain" description="GH16" evidence="2">
    <location>
        <begin position="15"/>
        <end position="337"/>
    </location>
</feature>
<feature type="chain" id="PRO_5042094219" description="GH16 domain-containing protein" evidence="1">
    <location>
        <begin position="19"/>
        <end position="337"/>
    </location>
</feature>
<keyword evidence="4" id="KW-1185">Reference proteome</keyword>
<dbReference type="GO" id="GO:0004553">
    <property type="term" value="F:hydrolase activity, hydrolyzing O-glycosyl compounds"/>
    <property type="evidence" value="ECO:0007669"/>
    <property type="project" value="InterPro"/>
</dbReference>
<evidence type="ECO:0000259" key="2">
    <source>
        <dbReference type="PROSITE" id="PS51762"/>
    </source>
</evidence>
<accession>A0AAD5UZ41</accession>
<evidence type="ECO:0000313" key="3">
    <source>
        <dbReference type="EMBL" id="KAJ3481689.1"/>
    </source>
</evidence>
<dbReference type="Pfam" id="PF26113">
    <property type="entry name" value="GH16_XgeA"/>
    <property type="match status" value="1"/>
</dbReference>
<dbReference type="Gene3D" id="2.60.120.200">
    <property type="match status" value="1"/>
</dbReference>
<keyword evidence="1" id="KW-0732">Signal</keyword>
<feature type="signal peptide" evidence="1">
    <location>
        <begin position="1"/>
        <end position="18"/>
    </location>
</feature>
<dbReference type="InterPro" id="IPR013320">
    <property type="entry name" value="ConA-like_dom_sf"/>
</dbReference>
<name>A0AAD5UZ41_9APHY</name>
<dbReference type="PROSITE" id="PS51762">
    <property type="entry name" value="GH16_2"/>
    <property type="match status" value="1"/>
</dbReference>
<dbReference type="SUPFAM" id="SSF49899">
    <property type="entry name" value="Concanavalin A-like lectins/glucanases"/>
    <property type="match status" value="1"/>
</dbReference>
<organism evidence="3 4">
    <name type="scientific">Meripilus lineatus</name>
    <dbReference type="NCBI Taxonomy" id="2056292"/>
    <lineage>
        <taxon>Eukaryota</taxon>
        <taxon>Fungi</taxon>
        <taxon>Dikarya</taxon>
        <taxon>Basidiomycota</taxon>
        <taxon>Agaricomycotina</taxon>
        <taxon>Agaricomycetes</taxon>
        <taxon>Polyporales</taxon>
        <taxon>Meripilaceae</taxon>
        <taxon>Meripilus</taxon>
    </lineage>
</organism>
<protein>
    <recommendedName>
        <fullName evidence="2">GH16 domain-containing protein</fullName>
    </recommendedName>
</protein>
<proteinExistence type="predicted"/>
<dbReference type="GO" id="GO:0009251">
    <property type="term" value="P:glucan catabolic process"/>
    <property type="evidence" value="ECO:0007669"/>
    <property type="project" value="TreeGrafter"/>
</dbReference>
<dbReference type="EMBL" id="JANAWD010000309">
    <property type="protein sequence ID" value="KAJ3481689.1"/>
    <property type="molecule type" value="Genomic_DNA"/>
</dbReference>
<dbReference type="InterPro" id="IPR000757">
    <property type="entry name" value="Beta-glucanase-like"/>
</dbReference>
<sequence length="337" mass="36090">MRFSPTTVLLVLSSTAYAQFPNSLHRRHHEHARSVESALARRAASYKLVDNYDKNSFLNMVNFYTGGDPTHGSVKYLSKSAASSAGLAVVEDDGTILLAVDDTTQLTPGQKRNSVRVSSKKTYNAGTLFLADIQAMPTGCATWPAYWTVGPNWPNGGEVDIIEGVNTQSTNQITAHTGGVCDLDKSLNTTGRIVGSSCQSSNGNNAGCAFAIDDTKTYGAGFNKNGGGVYAHTWEDDAITVWFFPRGAIPDDVSSGKPDPSSWGAAAAVFSSNAQCNIGESFHDHQIVFDITLCGDWAGAAYSNMGCPGTCAQRVADPSNFKDAKFKINYLKVYQHN</sequence>
<dbReference type="AlphaFoldDB" id="A0AAD5UZ41"/>
<dbReference type="PANTHER" id="PTHR10963">
    <property type="entry name" value="GLYCOSYL HYDROLASE-RELATED"/>
    <property type="match status" value="1"/>
</dbReference>
<comment type="caution">
    <text evidence="3">The sequence shown here is derived from an EMBL/GenBank/DDBJ whole genome shotgun (WGS) entry which is preliminary data.</text>
</comment>